<comment type="caution">
    <text evidence="3">The sequence shown here is derived from an EMBL/GenBank/DDBJ whole genome shotgun (WGS) entry which is preliminary data.</text>
</comment>
<dbReference type="PANTHER" id="PTHR43157:SF31">
    <property type="entry name" value="PHOSPHATIDYLINOSITOL-GLYCAN BIOSYNTHESIS CLASS F PROTEIN"/>
    <property type="match status" value="1"/>
</dbReference>
<keyword evidence="4" id="KW-1185">Reference proteome</keyword>
<dbReference type="Gene3D" id="3.40.50.720">
    <property type="entry name" value="NAD(P)-binding Rossmann-like Domain"/>
    <property type="match status" value="1"/>
</dbReference>
<protein>
    <recommendedName>
        <fullName evidence="5">Short-chain dehydrogenase</fullName>
    </recommendedName>
</protein>
<dbReference type="EMBL" id="BOPF01000038">
    <property type="protein sequence ID" value="GIJ50722.1"/>
    <property type="molecule type" value="Genomic_DNA"/>
</dbReference>
<evidence type="ECO:0008006" key="5">
    <source>
        <dbReference type="Google" id="ProtNLM"/>
    </source>
</evidence>
<dbReference type="InterPro" id="IPR002347">
    <property type="entry name" value="SDR_fam"/>
</dbReference>
<evidence type="ECO:0000256" key="1">
    <source>
        <dbReference type="ARBA" id="ARBA00023002"/>
    </source>
</evidence>
<dbReference type="PANTHER" id="PTHR43157">
    <property type="entry name" value="PHOSPHATIDYLINOSITOL-GLYCAN BIOSYNTHESIS CLASS F PROTEIN-RELATED"/>
    <property type="match status" value="1"/>
</dbReference>
<dbReference type="PRINTS" id="PR00080">
    <property type="entry name" value="SDRFAMILY"/>
</dbReference>
<evidence type="ECO:0000313" key="3">
    <source>
        <dbReference type="EMBL" id="GIJ50722.1"/>
    </source>
</evidence>
<dbReference type="Pfam" id="PF00106">
    <property type="entry name" value="adh_short"/>
    <property type="match status" value="1"/>
</dbReference>
<dbReference type="RefSeq" id="WP_239153643.1">
    <property type="nucleotide sequence ID" value="NZ_BOPF01000038.1"/>
</dbReference>
<keyword evidence="1" id="KW-0560">Oxidoreductase</keyword>
<dbReference type="GO" id="GO:0016491">
    <property type="term" value="F:oxidoreductase activity"/>
    <property type="evidence" value="ECO:0007669"/>
    <property type="project" value="UniProtKB-KW"/>
</dbReference>
<reference evidence="3" key="1">
    <citation type="submission" date="2021-01" db="EMBL/GenBank/DDBJ databases">
        <title>Whole genome shotgun sequence of Virgisporangium aliadipatigenens NBRC 105644.</title>
        <authorList>
            <person name="Komaki H."/>
            <person name="Tamura T."/>
        </authorList>
    </citation>
    <scope>NUCLEOTIDE SEQUENCE</scope>
    <source>
        <strain evidence="3">NBRC 105644</strain>
    </source>
</reference>
<comment type="similarity">
    <text evidence="2">Belongs to the short-chain dehydrogenases/reductases (SDR) family.</text>
</comment>
<dbReference type="AlphaFoldDB" id="A0A8J3YUH1"/>
<accession>A0A8J3YUH1</accession>
<dbReference type="InterPro" id="IPR036291">
    <property type="entry name" value="NAD(P)-bd_dom_sf"/>
</dbReference>
<proteinExistence type="inferred from homology"/>
<evidence type="ECO:0000313" key="4">
    <source>
        <dbReference type="Proteomes" id="UP000619260"/>
    </source>
</evidence>
<organism evidence="3 4">
    <name type="scientific">Virgisporangium aliadipatigenens</name>
    <dbReference type="NCBI Taxonomy" id="741659"/>
    <lineage>
        <taxon>Bacteria</taxon>
        <taxon>Bacillati</taxon>
        <taxon>Actinomycetota</taxon>
        <taxon>Actinomycetes</taxon>
        <taxon>Micromonosporales</taxon>
        <taxon>Micromonosporaceae</taxon>
        <taxon>Virgisporangium</taxon>
    </lineage>
</organism>
<dbReference type="Proteomes" id="UP000619260">
    <property type="component" value="Unassembled WGS sequence"/>
</dbReference>
<gene>
    <name evidence="3" type="ORF">Val02_76080</name>
</gene>
<sequence length="281" mass="30069">MNVLVTGGSSGIGLAAARELARRGATVALLGRDPGRLARAVDAVREAGGYTPAAYRADFAVLDEVREVAGRISADWERIDVLANNAGLLAPWPGAASEDGLDLTLQVNHLSGFLLAHLLLPRLRAGAGRLITTASAAEAWGWLAVDRPAARLTRYRSRWLAYGASKQANILFTIEAARRWGPLGILPVCYFPGLIRSRFAATSPLWWAGKAVPVLFGSNKRGADTLVWLAETDSARPGGYYFMRSEFGAMPWSTRASRAARLWDASLTAVGLSPEINSAPS</sequence>
<dbReference type="PRINTS" id="PR00081">
    <property type="entry name" value="GDHRDH"/>
</dbReference>
<name>A0A8J3YUH1_9ACTN</name>
<dbReference type="SUPFAM" id="SSF51735">
    <property type="entry name" value="NAD(P)-binding Rossmann-fold domains"/>
    <property type="match status" value="1"/>
</dbReference>
<evidence type="ECO:0000256" key="2">
    <source>
        <dbReference type="RuleBase" id="RU000363"/>
    </source>
</evidence>